<feature type="region of interest" description="Disordered" evidence="14">
    <location>
        <begin position="1"/>
        <end position="23"/>
    </location>
</feature>
<feature type="region of interest" description="Disordered" evidence="14">
    <location>
        <begin position="300"/>
        <end position="350"/>
    </location>
</feature>
<evidence type="ECO:0000256" key="12">
    <source>
        <dbReference type="ARBA" id="ARBA00049086"/>
    </source>
</evidence>
<dbReference type="Gene3D" id="2.70.160.11">
    <property type="entry name" value="Hnrnp arginine n-methyltransferase1"/>
    <property type="match status" value="1"/>
</dbReference>
<evidence type="ECO:0000313" key="16">
    <source>
        <dbReference type="EMBL" id="PWN87456.1"/>
    </source>
</evidence>
<dbReference type="GeneID" id="37044665"/>
<dbReference type="EC" id="2.1.1.319" evidence="3"/>
<evidence type="ECO:0000256" key="4">
    <source>
        <dbReference type="ARBA" id="ARBA00022490"/>
    </source>
</evidence>
<evidence type="ECO:0000256" key="14">
    <source>
        <dbReference type="SAM" id="MobiDB-lite"/>
    </source>
</evidence>
<evidence type="ECO:0000256" key="3">
    <source>
        <dbReference type="ARBA" id="ARBA00011925"/>
    </source>
</evidence>
<dbReference type="GO" id="GO:0032259">
    <property type="term" value="P:methylation"/>
    <property type="evidence" value="ECO:0007669"/>
    <property type="project" value="UniProtKB-KW"/>
</dbReference>
<dbReference type="PANTHER" id="PTHR11006">
    <property type="entry name" value="PROTEIN ARGININE N-METHYLTRANSFERASE"/>
    <property type="match status" value="1"/>
</dbReference>
<accession>A0A316YD65</accession>
<evidence type="ECO:0000256" key="5">
    <source>
        <dbReference type="ARBA" id="ARBA00022603"/>
    </source>
</evidence>
<dbReference type="GO" id="GO:0070611">
    <property type="term" value="F:histone H3R2 methyltransferase activity"/>
    <property type="evidence" value="ECO:0007669"/>
    <property type="project" value="TreeGrafter"/>
</dbReference>
<dbReference type="CDD" id="cd02440">
    <property type="entry name" value="AdoMet_MTases"/>
    <property type="match status" value="1"/>
</dbReference>
<comment type="subcellular location">
    <subcellularLocation>
        <location evidence="2">Cytoplasm</location>
    </subcellularLocation>
    <subcellularLocation>
        <location evidence="1">Nucleus</location>
    </subcellularLocation>
</comment>
<dbReference type="InterPro" id="IPR029063">
    <property type="entry name" value="SAM-dependent_MTases_sf"/>
</dbReference>
<feature type="domain" description="Protein arginine N-methyltransferase" evidence="15">
    <location>
        <begin position="381"/>
        <end position="428"/>
    </location>
</feature>
<dbReference type="Gene3D" id="3.40.50.150">
    <property type="entry name" value="Vaccinia Virus protein VP39"/>
    <property type="match status" value="1"/>
</dbReference>
<dbReference type="SUPFAM" id="SSF53335">
    <property type="entry name" value="S-adenosyl-L-methionine-dependent methyltransferases"/>
    <property type="match status" value="1"/>
</dbReference>
<evidence type="ECO:0000256" key="6">
    <source>
        <dbReference type="ARBA" id="ARBA00022679"/>
    </source>
</evidence>
<dbReference type="AlphaFoldDB" id="A0A316YD65"/>
<evidence type="ECO:0000256" key="1">
    <source>
        <dbReference type="ARBA" id="ARBA00004123"/>
    </source>
</evidence>
<dbReference type="STRING" id="215250.A0A316YD65"/>
<keyword evidence="7 13" id="KW-0949">S-adenosyl-L-methionine</keyword>
<evidence type="ECO:0000256" key="11">
    <source>
        <dbReference type="ARBA" id="ARBA00023242"/>
    </source>
</evidence>
<keyword evidence="8" id="KW-0156">Chromatin regulator</keyword>
<evidence type="ECO:0000313" key="17">
    <source>
        <dbReference type="Proteomes" id="UP000245768"/>
    </source>
</evidence>
<keyword evidence="17" id="KW-1185">Reference proteome</keyword>
<feature type="compositionally biased region" description="Low complexity" evidence="14">
    <location>
        <begin position="300"/>
        <end position="314"/>
    </location>
</feature>
<protein>
    <recommendedName>
        <fullName evidence="3">type I protein arginine methyltransferase</fullName>
        <ecNumber evidence="3">2.1.1.319</ecNumber>
    </recommendedName>
</protein>
<keyword evidence="9" id="KW-0805">Transcription regulation</keyword>
<comment type="catalytic activity">
    <reaction evidence="12">
        <text>L-arginyl-[protein] + 2 S-adenosyl-L-methionine = N(omega),N(omega)-dimethyl-L-arginyl-[protein] + 2 S-adenosyl-L-homocysteine + 2 H(+)</text>
        <dbReference type="Rhea" id="RHEA:48096"/>
        <dbReference type="Rhea" id="RHEA-COMP:10532"/>
        <dbReference type="Rhea" id="RHEA-COMP:11991"/>
        <dbReference type="ChEBI" id="CHEBI:15378"/>
        <dbReference type="ChEBI" id="CHEBI:29965"/>
        <dbReference type="ChEBI" id="CHEBI:57856"/>
        <dbReference type="ChEBI" id="CHEBI:59789"/>
        <dbReference type="ChEBI" id="CHEBI:61897"/>
        <dbReference type="EC" id="2.1.1.319"/>
    </reaction>
</comment>
<keyword evidence="5 13" id="KW-0489">Methyltransferase</keyword>
<dbReference type="GO" id="GO:0035242">
    <property type="term" value="F:protein-arginine omega-N asymmetric methyltransferase activity"/>
    <property type="evidence" value="ECO:0007669"/>
    <property type="project" value="UniProtKB-EC"/>
</dbReference>
<dbReference type="Pfam" id="PF22528">
    <property type="entry name" value="PRMT_C"/>
    <property type="match status" value="2"/>
</dbReference>
<dbReference type="InterPro" id="IPR055135">
    <property type="entry name" value="PRMT_dom"/>
</dbReference>
<evidence type="ECO:0000256" key="13">
    <source>
        <dbReference type="PROSITE-ProRule" id="PRU01015"/>
    </source>
</evidence>
<dbReference type="PROSITE" id="PS51678">
    <property type="entry name" value="SAM_MT_PRMT"/>
    <property type="match status" value="1"/>
</dbReference>
<dbReference type="GO" id="GO:0005634">
    <property type="term" value="C:nucleus"/>
    <property type="evidence" value="ECO:0007669"/>
    <property type="project" value="UniProtKB-SubCell"/>
</dbReference>
<keyword evidence="6 13" id="KW-0808">Transferase</keyword>
<evidence type="ECO:0000256" key="2">
    <source>
        <dbReference type="ARBA" id="ARBA00004496"/>
    </source>
</evidence>
<keyword evidence="10" id="KW-0804">Transcription</keyword>
<keyword evidence="11" id="KW-0539">Nucleus</keyword>
<evidence type="ECO:0000256" key="8">
    <source>
        <dbReference type="ARBA" id="ARBA00022853"/>
    </source>
</evidence>
<dbReference type="Pfam" id="PF06325">
    <property type="entry name" value="PrmA"/>
    <property type="match status" value="1"/>
</dbReference>
<evidence type="ECO:0000259" key="15">
    <source>
        <dbReference type="Pfam" id="PF22528"/>
    </source>
</evidence>
<dbReference type="InterPro" id="IPR025799">
    <property type="entry name" value="Arg_MeTrfase"/>
</dbReference>
<organism evidence="16 17">
    <name type="scientific">Acaromyces ingoldii</name>
    <dbReference type="NCBI Taxonomy" id="215250"/>
    <lineage>
        <taxon>Eukaryota</taxon>
        <taxon>Fungi</taxon>
        <taxon>Dikarya</taxon>
        <taxon>Basidiomycota</taxon>
        <taxon>Ustilaginomycotina</taxon>
        <taxon>Exobasidiomycetes</taxon>
        <taxon>Exobasidiales</taxon>
        <taxon>Cryptobasidiaceae</taxon>
        <taxon>Acaromyces</taxon>
    </lineage>
</organism>
<gene>
    <name evidence="16" type="ORF">FA10DRAFT_269409</name>
</gene>
<dbReference type="RefSeq" id="XP_025374654.1">
    <property type="nucleotide sequence ID" value="XM_025522749.1"/>
</dbReference>
<feature type="domain" description="Protein arginine N-methyltransferase" evidence="15">
    <location>
        <begin position="191"/>
        <end position="300"/>
    </location>
</feature>
<keyword evidence="4" id="KW-0963">Cytoplasm</keyword>
<reference evidence="16 17" key="1">
    <citation type="journal article" date="2018" name="Mol. Biol. Evol.">
        <title>Broad Genomic Sampling Reveals a Smut Pathogenic Ancestry of the Fungal Clade Ustilaginomycotina.</title>
        <authorList>
            <person name="Kijpornyongpan T."/>
            <person name="Mondo S.J."/>
            <person name="Barry K."/>
            <person name="Sandor L."/>
            <person name="Lee J."/>
            <person name="Lipzen A."/>
            <person name="Pangilinan J."/>
            <person name="LaButti K."/>
            <person name="Hainaut M."/>
            <person name="Henrissat B."/>
            <person name="Grigoriev I.V."/>
            <person name="Spatafora J.W."/>
            <person name="Aime M.C."/>
        </authorList>
    </citation>
    <scope>NUCLEOTIDE SEQUENCE [LARGE SCALE GENOMIC DNA]</scope>
    <source>
        <strain evidence="16 17">MCA 4198</strain>
    </source>
</reference>
<dbReference type="OrthoDB" id="7848332at2759"/>
<dbReference type="Proteomes" id="UP000245768">
    <property type="component" value="Unassembled WGS sequence"/>
</dbReference>
<name>A0A316YD65_9BASI</name>
<dbReference type="GO" id="GO:0005737">
    <property type="term" value="C:cytoplasm"/>
    <property type="evidence" value="ECO:0007669"/>
    <property type="project" value="UniProtKB-SubCell"/>
</dbReference>
<evidence type="ECO:0000256" key="7">
    <source>
        <dbReference type="ARBA" id="ARBA00022691"/>
    </source>
</evidence>
<proteinExistence type="predicted"/>
<dbReference type="InParanoid" id="A0A316YD65"/>
<dbReference type="PANTHER" id="PTHR11006:SF10">
    <property type="entry name" value="HISTONE-ARGININE METHYLTRANSFERASE CARMER-RELATED"/>
    <property type="match status" value="1"/>
</dbReference>
<dbReference type="EMBL" id="KZ819640">
    <property type="protein sequence ID" value="PWN87456.1"/>
    <property type="molecule type" value="Genomic_DNA"/>
</dbReference>
<feature type="compositionally biased region" description="Basic and acidic residues" evidence="14">
    <location>
        <begin position="1"/>
        <end position="14"/>
    </location>
</feature>
<evidence type="ECO:0000256" key="10">
    <source>
        <dbReference type="ARBA" id="ARBA00023163"/>
    </source>
</evidence>
<sequence>MAKDDVRDAKRQLGEEGEEGEGPYERKDVSYFQYYSLLSHQAQMLQDAVRTSAYQRAIMSNAPEWFREKVVIDVGAGNGILSIFSVQAGAKKVYAVEASNMVQRLQHLVDAANKEVSCDAPNEWLSGKIKPVHAKMEDVTSKDHLDGNQHCDTLISECLGVLLVHERMCESFLDARDRFLKPGGAIFPSAGTICLAPMEDKLVWDEVATKARFWDNRNFYGIDMTPFSEAAWDEAFSSPVVGCFGPLILLSPSNDYDIDFATISRENLMRFEMPLDFEINQTAVVHGLAGWFDLHFVPPASSSSASRKLSSSDANGDETMATELDGDDIAGLKKPGPSAEEAYGGLSGHASAFEPSTSTNVDQLTAASALETLTSAAAGSQSTTYMSTSPYSTPTHWQQVRFLFREPLAVNKGQRIQGKILCEVNEFRSYTLNGVVSINGTDDALLTRKCHWRLDRQVYSWTSASPASQ</sequence>
<evidence type="ECO:0000256" key="9">
    <source>
        <dbReference type="ARBA" id="ARBA00023015"/>
    </source>
</evidence>